<sequence>MSSTRGVTNTPPPPSVRASKRVETGFSPIAPTGGEGAARQHPQEGVKTFEDAVIVVPAKAGLGFTRYLPPASLQMLSRCSTTDKPLLARGHRCTGAPRRLASACHVDLRHPLTAPCRAAPASTAAGHVSSHRAGLHHCQPSPTPHASRPPASPVAVGRRRPQPTTLVHGRRSPPSPLPVTSFPVAEYGAGNTVSTQGDIYSYGILVLETVTGKRPSDKKFTQGLSLCESVRVGLHGKVMDIVDNKLCLGIDQHDPETTDDFSSKQKIDCLISLLRLGLSCSQEMPSITGKRPTDHKFMQGLSLRENAELGLHSGIMDVVDVHLSSGLEKELPTKDESSYKEMINCQTSLLRLGMSCSQEMPSARVSTAQIIKELHGIKESLL</sequence>
<evidence type="ECO:0008006" key="4">
    <source>
        <dbReference type="Google" id="ProtNLM"/>
    </source>
</evidence>
<evidence type="ECO:0000256" key="1">
    <source>
        <dbReference type="SAM" id="MobiDB-lite"/>
    </source>
</evidence>
<dbReference type="OMA" id="HRCTGAP"/>
<dbReference type="InterPro" id="IPR011009">
    <property type="entry name" value="Kinase-like_dom_sf"/>
</dbReference>
<dbReference type="Proteomes" id="UP000008022">
    <property type="component" value="Unassembled WGS sequence"/>
</dbReference>
<dbReference type="InterPro" id="IPR051564">
    <property type="entry name" value="LRR_receptor-like_kinase"/>
</dbReference>
<dbReference type="STRING" id="4529.A0A0E0R9W0"/>
<feature type="region of interest" description="Disordered" evidence="1">
    <location>
        <begin position="127"/>
        <end position="177"/>
    </location>
</feature>
<dbReference type="PANTHER" id="PTHR48055:SF57">
    <property type="entry name" value="PROTEIN KINASE DOMAIN-CONTAINING PROTEIN"/>
    <property type="match status" value="1"/>
</dbReference>
<reference evidence="3" key="1">
    <citation type="submission" date="2013-06" db="EMBL/GenBank/DDBJ databases">
        <authorList>
            <person name="Zhao Q."/>
        </authorList>
    </citation>
    <scope>NUCLEOTIDE SEQUENCE</scope>
    <source>
        <strain evidence="3">cv. W1943</strain>
    </source>
</reference>
<dbReference type="GO" id="GO:0016020">
    <property type="term" value="C:membrane"/>
    <property type="evidence" value="ECO:0007669"/>
    <property type="project" value="TreeGrafter"/>
</dbReference>
<dbReference type="PANTHER" id="PTHR48055">
    <property type="entry name" value="LEUCINE-RICH REPEAT RECEPTOR PROTEIN KINASE EMS1"/>
    <property type="match status" value="1"/>
</dbReference>
<dbReference type="Gene3D" id="1.10.510.10">
    <property type="entry name" value="Transferase(Phosphotransferase) domain 1"/>
    <property type="match status" value="2"/>
</dbReference>
<proteinExistence type="predicted"/>
<feature type="region of interest" description="Disordered" evidence="1">
    <location>
        <begin position="1"/>
        <end position="43"/>
    </location>
</feature>
<evidence type="ECO:0000313" key="2">
    <source>
        <dbReference type="EnsemblPlants" id="ORUFI11G18480.1"/>
    </source>
</evidence>
<reference evidence="2" key="2">
    <citation type="submission" date="2015-06" db="UniProtKB">
        <authorList>
            <consortium name="EnsemblPlants"/>
        </authorList>
    </citation>
    <scope>IDENTIFICATION</scope>
</reference>
<dbReference type="HOGENOM" id="CLU_061285_0_0_1"/>
<dbReference type="AlphaFoldDB" id="A0A0E0R9W0"/>
<dbReference type="EnsemblPlants" id="ORUFI11G18480.1">
    <property type="protein sequence ID" value="ORUFI11G18480.1"/>
    <property type="gene ID" value="ORUFI11G18480"/>
</dbReference>
<keyword evidence="3" id="KW-1185">Reference proteome</keyword>
<evidence type="ECO:0000313" key="3">
    <source>
        <dbReference type="Proteomes" id="UP000008022"/>
    </source>
</evidence>
<dbReference type="Gramene" id="ORUFI11G18480.1">
    <property type="protein sequence ID" value="ORUFI11G18480.1"/>
    <property type="gene ID" value="ORUFI11G18480"/>
</dbReference>
<organism evidence="2 3">
    <name type="scientific">Oryza rufipogon</name>
    <name type="common">Brownbeard rice</name>
    <name type="synonym">Asian wild rice</name>
    <dbReference type="NCBI Taxonomy" id="4529"/>
    <lineage>
        <taxon>Eukaryota</taxon>
        <taxon>Viridiplantae</taxon>
        <taxon>Streptophyta</taxon>
        <taxon>Embryophyta</taxon>
        <taxon>Tracheophyta</taxon>
        <taxon>Spermatophyta</taxon>
        <taxon>Magnoliopsida</taxon>
        <taxon>Liliopsida</taxon>
        <taxon>Poales</taxon>
        <taxon>Poaceae</taxon>
        <taxon>BOP clade</taxon>
        <taxon>Oryzoideae</taxon>
        <taxon>Oryzeae</taxon>
        <taxon>Oryzinae</taxon>
        <taxon>Oryza</taxon>
    </lineage>
</organism>
<dbReference type="SUPFAM" id="SSF56112">
    <property type="entry name" value="Protein kinase-like (PK-like)"/>
    <property type="match status" value="1"/>
</dbReference>
<protein>
    <recommendedName>
        <fullName evidence="4">Serine-threonine/tyrosine-protein kinase catalytic domain-containing protein</fullName>
    </recommendedName>
</protein>
<name>A0A0E0R9W0_ORYRU</name>
<accession>A0A0E0R9W0</accession>